<evidence type="ECO:0008006" key="3">
    <source>
        <dbReference type="Google" id="ProtNLM"/>
    </source>
</evidence>
<gene>
    <name evidence="1" type="ORF">A2358_02505</name>
</gene>
<protein>
    <recommendedName>
        <fullName evidence="3">Toxin YoeB</fullName>
    </recommendedName>
</protein>
<dbReference type="STRING" id="1802223.A2358_02505"/>
<dbReference type="Proteomes" id="UP000178650">
    <property type="component" value="Unassembled WGS sequence"/>
</dbReference>
<dbReference type="Pfam" id="PF05015">
    <property type="entry name" value="HigB-like_toxin"/>
    <property type="match status" value="1"/>
</dbReference>
<proteinExistence type="predicted"/>
<dbReference type="Gene3D" id="3.30.2310.20">
    <property type="entry name" value="RelE-like"/>
    <property type="match status" value="1"/>
</dbReference>
<dbReference type="InterPro" id="IPR007711">
    <property type="entry name" value="HigB-1"/>
</dbReference>
<dbReference type="AlphaFoldDB" id="A0A1G2ITV3"/>
<name>A0A1G2ITV3_9BACT</name>
<evidence type="ECO:0000313" key="1">
    <source>
        <dbReference type="EMBL" id="OGZ78195.1"/>
    </source>
</evidence>
<reference evidence="1 2" key="1">
    <citation type="journal article" date="2016" name="Nat. Commun.">
        <title>Thousands of microbial genomes shed light on interconnected biogeochemical processes in an aquifer system.</title>
        <authorList>
            <person name="Anantharaman K."/>
            <person name="Brown C.T."/>
            <person name="Hug L.A."/>
            <person name="Sharon I."/>
            <person name="Castelle C.J."/>
            <person name="Probst A.J."/>
            <person name="Thomas B.C."/>
            <person name="Singh A."/>
            <person name="Wilkins M.J."/>
            <person name="Karaoz U."/>
            <person name="Brodie E.L."/>
            <person name="Williams K.H."/>
            <person name="Hubbard S.S."/>
            <person name="Banfield J.F."/>
        </authorList>
    </citation>
    <scope>NUCLEOTIDE SEQUENCE [LARGE SCALE GENOMIC DNA]</scope>
</reference>
<dbReference type="InterPro" id="IPR035093">
    <property type="entry name" value="RelE/ParE_toxin_dom_sf"/>
</dbReference>
<evidence type="ECO:0000313" key="2">
    <source>
        <dbReference type="Proteomes" id="UP000178650"/>
    </source>
</evidence>
<accession>A0A1G2ITV3</accession>
<dbReference type="EMBL" id="MHPJ01000026">
    <property type="protein sequence ID" value="OGZ78195.1"/>
    <property type="molecule type" value="Genomic_DNA"/>
</dbReference>
<comment type="caution">
    <text evidence="1">The sequence shown here is derived from an EMBL/GenBank/DDBJ whole genome shotgun (WGS) entry which is preliminary data.</text>
</comment>
<sequence>MEIFTTEDFEKDYSSLPKEIQKKAKRQENIFKNNPFYPSLRTEKLTPKSREAWSFRVDKKYRIIFRFLGENKIVFIAIGPHDWVYKINF</sequence>
<dbReference type="SUPFAM" id="SSF143011">
    <property type="entry name" value="RelE-like"/>
    <property type="match status" value="1"/>
</dbReference>
<organism evidence="1 2">
    <name type="scientific">Candidatus Staskawiczbacteria bacterium RIFOXYB1_FULL_37_44</name>
    <dbReference type="NCBI Taxonomy" id="1802223"/>
    <lineage>
        <taxon>Bacteria</taxon>
        <taxon>Candidatus Staskawicziibacteriota</taxon>
    </lineage>
</organism>